<proteinExistence type="inferred from homology"/>
<comment type="caution">
    <text evidence="10">Lacks conserved residue(s) required for the propagation of feature annotation.</text>
</comment>
<keyword evidence="9 10" id="KW-0472">Membrane</keyword>
<dbReference type="GO" id="GO:0005886">
    <property type="term" value="C:plasma membrane"/>
    <property type="evidence" value="ECO:0007669"/>
    <property type="project" value="UniProtKB-SubCell"/>
</dbReference>
<keyword evidence="15" id="KW-1185">Reference proteome</keyword>
<keyword evidence="2 10" id="KW-0813">Transport</keyword>
<evidence type="ECO:0000256" key="8">
    <source>
        <dbReference type="ARBA" id="ARBA00023010"/>
    </source>
</evidence>
<dbReference type="InterPro" id="IPR054384">
    <property type="entry name" value="SecDF_P1_head"/>
</dbReference>
<feature type="transmembrane region" description="Helical" evidence="10">
    <location>
        <begin position="381"/>
        <end position="401"/>
    </location>
</feature>
<evidence type="ECO:0000259" key="13">
    <source>
        <dbReference type="Pfam" id="PF22599"/>
    </source>
</evidence>
<dbReference type="OrthoDB" id="9805019at2"/>
<keyword evidence="7 10" id="KW-1133">Transmembrane helix</keyword>
<dbReference type="Pfam" id="PF02355">
    <property type="entry name" value="SecD_SecF_C"/>
    <property type="match status" value="1"/>
</dbReference>
<dbReference type="Pfam" id="PF07549">
    <property type="entry name" value="Sec_GG"/>
    <property type="match status" value="1"/>
</dbReference>
<dbReference type="InterPro" id="IPR022813">
    <property type="entry name" value="SecD/SecF_arch_bac"/>
</dbReference>
<feature type="transmembrane region" description="Helical" evidence="10">
    <location>
        <begin position="503"/>
        <end position="527"/>
    </location>
</feature>
<dbReference type="Gene3D" id="3.30.1360.200">
    <property type="match status" value="1"/>
</dbReference>
<dbReference type="NCBIfam" id="TIGR01129">
    <property type="entry name" value="secD"/>
    <property type="match status" value="1"/>
</dbReference>
<dbReference type="RefSeq" id="WP_109793645.1">
    <property type="nucleotide sequence ID" value="NZ_PHIG01000032.1"/>
</dbReference>
<dbReference type="EMBL" id="PHIG01000032">
    <property type="protein sequence ID" value="PJK29620.1"/>
    <property type="molecule type" value="Genomic_DNA"/>
</dbReference>
<evidence type="ECO:0000256" key="10">
    <source>
        <dbReference type="HAMAP-Rule" id="MF_01463"/>
    </source>
</evidence>
<dbReference type="AlphaFoldDB" id="A0A2M9G1M6"/>
<feature type="domain" description="Protein export membrane protein SecD/SecF C-terminal" evidence="11">
    <location>
        <begin position="361"/>
        <end position="532"/>
    </location>
</feature>
<comment type="caution">
    <text evidence="14">The sequence shown here is derived from an EMBL/GenBank/DDBJ whole genome shotgun (WGS) entry which is preliminary data.</text>
</comment>
<dbReference type="FunFam" id="1.20.1640.10:FF:000004">
    <property type="entry name" value="Protein translocase subunit SecD"/>
    <property type="match status" value="1"/>
</dbReference>
<dbReference type="Proteomes" id="UP000229498">
    <property type="component" value="Unassembled WGS sequence"/>
</dbReference>
<dbReference type="GO" id="GO:0015450">
    <property type="term" value="F:protein-transporting ATPase activity"/>
    <property type="evidence" value="ECO:0007669"/>
    <property type="project" value="InterPro"/>
</dbReference>
<evidence type="ECO:0000256" key="7">
    <source>
        <dbReference type="ARBA" id="ARBA00022989"/>
    </source>
</evidence>
<sequence length="541" mass="58176">MLHFEKWKIAVIALVCLLGLAFTIPNFLSEDTRSEIPDWLPNQSINLGLDLRGGSHLLLEVDREAVIDDRMTDIVETIRTDLGDVSPRIRRSGFQRDGRTIAFEIRDPARLDEAVEVVRDTVQTSTGVGGGFAAGFGGGGAEAEVETEGNRITVRLTDDGVAQRMVQVVQQSIEIVRKRVDELGVAEPTIQQEGLDRIIVQAPGLDDPERLKEILGKTAKMTFHLVDQSADPFDDRVPPGSMRLYEQPDVEGGQARPWIIRKKVEVSGEHLVDAQPTFDQGQPVVSFRFDSVGAKRFGKITSENVGRPFAIVLDDEIISAPRINSPILQGSGIITGGFTAQTANDLAVLLRAGALPAPLTILEERTVGPDLGADSIAAGELAAGLGFLFVVIFMVVSYGPVFGMAANVALVTNLVLIMGTLSSLQATLTLPGIAGIVLTIGMAVDANVLIFERIREELANGRSPINAVEAGYKRAFVTIVDSNVTTLIAAAILFGMGSGPVRGFAVTLGIGIVSSMFTAILLSRMIIATWLRRRRPALLNI</sequence>
<evidence type="ECO:0000256" key="4">
    <source>
        <dbReference type="ARBA" id="ARBA00022519"/>
    </source>
</evidence>
<keyword evidence="8 10" id="KW-0811">Translocation</keyword>
<keyword evidence="4" id="KW-0997">Cell inner membrane</keyword>
<keyword evidence="3 10" id="KW-1003">Cell membrane</keyword>
<dbReference type="Gene3D" id="1.20.1640.10">
    <property type="entry name" value="Multidrug efflux transporter AcrB transmembrane domain"/>
    <property type="match status" value="1"/>
</dbReference>
<protein>
    <recommendedName>
        <fullName evidence="10">Protein translocase subunit SecD</fullName>
    </recommendedName>
</protein>
<dbReference type="HAMAP" id="MF_01463_B">
    <property type="entry name" value="SecD_B"/>
    <property type="match status" value="1"/>
</dbReference>
<comment type="similarity">
    <text evidence="10">Belongs to the SecD/SecF family. SecD subfamily.</text>
</comment>
<accession>A0A2M9G1M6</accession>
<keyword evidence="6 10" id="KW-0653">Protein transport</keyword>
<evidence type="ECO:0000256" key="9">
    <source>
        <dbReference type="ARBA" id="ARBA00023136"/>
    </source>
</evidence>
<dbReference type="InterPro" id="IPR005791">
    <property type="entry name" value="SecD"/>
</dbReference>
<feature type="domain" description="Protein translocase subunit SecDF P1" evidence="12">
    <location>
        <begin position="169"/>
        <end position="228"/>
    </location>
</feature>
<evidence type="ECO:0000256" key="1">
    <source>
        <dbReference type="ARBA" id="ARBA00004651"/>
    </source>
</evidence>
<dbReference type="NCBIfam" id="TIGR00916">
    <property type="entry name" value="2A0604s01"/>
    <property type="match status" value="1"/>
</dbReference>
<dbReference type="InterPro" id="IPR055344">
    <property type="entry name" value="SecD_SecF_C_bact"/>
</dbReference>
<feature type="transmembrane region" description="Helical" evidence="10">
    <location>
        <begin position="475"/>
        <end position="497"/>
    </location>
</feature>
<dbReference type="PANTHER" id="PTHR30081">
    <property type="entry name" value="PROTEIN-EXPORT MEMBRANE PROTEIN SEC"/>
    <property type="match status" value="1"/>
</dbReference>
<feature type="domain" description="SecDF P1 head subdomain" evidence="13">
    <location>
        <begin position="254"/>
        <end position="357"/>
    </location>
</feature>
<comment type="function">
    <text evidence="10">Part of the Sec protein translocase complex. Interacts with the SecYEG preprotein conducting channel. SecDF uses the proton motive force (PMF) to complete protein translocation after the ATP-dependent function of SecA.</text>
</comment>
<organism evidence="14 15">
    <name type="scientific">Minwuia thermotolerans</name>
    <dbReference type="NCBI Taxonomy" id="2056226"/>
    <lineage>
        <taxon>Bacteria</taxon>
        <taxon>Pseudomonadati</taxon>
        <taxon>Pseudomonadota</taxon>
        <taxon>Alphaproteobacteria</taxon>
        <taxon>Minwuiales</taxon>
        <taxon>Minwuiaceae</taxon>
        <taxon>Minwuia</taxon>
    </lineage>
</organism>
<dbReference type="Pfam" id="PF21760">
    <property type="entry name" value="SecD_1st"/>
    <property type="match status" value="1"/>
</dbReference>
<evidence type="ECO:0000259" key="11">
    <source>
        <dbReference type="Pfam" id="PF02355"/>
    </source>
</evidence>
<evidence type="ECO:0000256" key="5">
    <source>
        <dbReference type="ARBA" id="ARBA00022692"/>
    </source>
</evidence>
<evidence type="ECO:0000256" key="3">
    <source>
        <dbReference type="ARBA" id="ARBA00022475"/>
    </source>
</evidence>
<dbReference type="Gene3D" id="3.30.70.3400">
    <property type="match status" value="2"/>
</dbReference>
<dbReference type="SUPFAM" id="SSF82866">
    <property type="entry name" value="Multidrug efflux transporter AcrB transmembrane domain"/>
    <property type="match status" value="1"/>
</dbReference>
<feature type="transmembrane region" description="Helical" evidence="10">
    <location>
        <begin position="408"/>
        <end position="426"/>
    </location>
</feature>
<dbReference type="InterPro" id="IPR022646">
    <property type="entry name" value="SecD/SecF_CS"/>
</dbReference>
<comment type="subunit">
    <text evidence="10">Forms a complex with SecF. Part of the essential Sec protein translocation apparatus which comprises SecA, SecYEG and auxiliary proteins SecDF-YajC and YidC.</text>
</comment>
<dbReference type="GO" id="GO:0065002">
    <property type="term" value="P:intracellular protein transmembrane transport"/>
    <property type="evidence" value="ECO:0007669"/>
    <property type="project" value="UniProtKB-UniRule"/>
</dbReference>
<dbReference type="GO" id="GO:0043952">
    <property type="term" value="P:protein transport by the Sec complex"/>
    <property type="evidence" value="ECO:0007669"/>
    <property type="project" value="UniProtKB-UniRule"/>
</dbReference>
<reference evidence="14 15" key="1">
    <citation type="submission" date="2017-11" db="EMBL/GenBank/DDBJ databases">
        <title>Draft genome sequence of Rhizobiales bacterium SY3-13.</title>
        <authorList>
            <person name="Sun C."/>
        </authorList>
    </citation>
    <scope>NUCLEOTIDE SEQUENCE [LARGE SCALE GENOMIC DNA]</scope>
    <source>
        <strain evidence="14 15">SY3-13</strain>
    </source>
</reference>
<dbReference type="GO" id="GO:0006605">
    <property type="term" value="P:protein targeting"/>
    <property type="evidence" value="ECO:0007669"/>
    <property type="project" value="UniProtKB-UniRule"/>
</dbReference>
<gene>
    <name evidence="10 14" type="primary">secD</name>
    <name evidence="14" type="ORF">CVT23_11230</name>
</gene>
<evidence type="ECO:0000313" key="15">
    <source>
        <dbReference type="Proteomes" id="UP000229498"/>
    </source>
</evidence>
<dbReference type="FunFam" id="3.30.1360.200:FF:000002">
    <property type="entry name" value="Preprotein translocase subunit SecD"/>
    <property type="match status" value="1"/>
</dbReference>
<dbReference type="Pfam" id="PF22599">
    <property type="entry name" value="SecDF_P1_head"/>
    <property type="match status" value="1"/>
</dbReference>
<dbReference type="PANTHER" id="PTHR30081:SF1">
    <property type="entry name" value="PROTEIN TRANSLOCASE SUBUNIT SECD"/>
    <property type="match status" value="1"/>
</dbReference>
<keyword evidence="5 10" id="KW-0812">Transmembrane</keyword>
<evidence type="ECO:0000259" key="12">
    <source>
        <dbReference type="Pfam" id="PF21760"/>
    </source>
</evidence>
<feature type="transmembrane region" description="Helical" evidence="10">
    <location>
        <begin position="432"/>
        <end position="454"/>
    </location>
</feature>
<evidence type="ECO:0000256" key="6">
    <source>
        <dbReference type="ARBA" id="ARBA00022927"/>
    </source>
</evidence>
<dbReference type="InterPro" id="IPR048634">
    <property type="entry name" value="SecD_SecF_C"/>
</dbReference>
<evidence type="ECO:0000256" key="2">
    <source>
        <dbReference type="ARBA" id="ARBA00022448"/>
    </source>
</evidence>
<name>A0A2M9G1M6_9PROT</name>
<dbReference type="InterPro" id="IPR048631">
    <property type="entry name" value="SecD_1st"/>
</dbReference>
<comment type="subcellular location">
    <subcellularLocation>
        <location evidence="1 10">Cell membrane</location>
        <topology evidence="1 10">Multi-pass membrane protein</topology>
    </subcellularLocation>
</comment>
<evidence type="ECO:0000313" key="14">
    <source>
        <dbReference type="EMBL" id="PJK29620.1"/>
    </source>
</evidence>